<dbReference type="Gene3D" id="2.130.10.10">
    <property type="entry name" value="YVTN repeat-like/Quinoprotein amine dehydrogenase"/>
    <property type="match status" value="1"/>
</dbReference>
<reference evidence="3 4" key="1">
    <citation type="submission" date="2023-07" db="EMBL/GenBank/DDBJ databases">
        <title>Comparative genomics of wheat-associated soil bacteria to identify genetic determinants of phenazine resistance.</title>
        <authorList>
            <person name="Mouncey N."/>
        </authorList>
    </citation>
    <scope>NUCLEOTIDE SEQUENCE [LARGE SCALE GENOMIC DNA]</scope>
    <source>
        <strain evidence="3 4">W4I19-2</strain>
    </source>
</reference>
<dbReference type="Proteomes" id="UP001243364">
    <property type="component" value="Unassembled WGS sequence"/>
</dbReference>
<evidence type="ECO:0008006" key="5">
    <source>
        <dbReference type="Google" id="ProtNLM"/>
    </source>
</evidence>
<feature type="transmembrane region" description="Helical" evidence="2">
    <location>
        <begin position="347"/>
        <end position="366"/>
    </location>
</feature>
<protein>
    <recommendedName>
        <fullName evidence="5">WD40 repeat domain-containing protein</fullName>
    </recommendedName>
</protein>
<organism evidence="3 4">
    <name type="scientific">Streptomyces achromogenes</name>
    <dbReference type="NCBI Taxonomy" id="67255"/>
    <lineage>
        <taxon>Bacteria</taxon>
        <taxon>Bacillati</taxon>
        <taxon>Actinomycetota</taxon>
        <taxon>Actinomycetes</taxon>
        <taxon>Kitasatosporales</taxon>
        <taxon>Streptomycetaceae</taxon>
        <taxon>Streptomyces</taxon>
    </lineage>
</organism>
<evidence type="ECO:0000313" key="4">
    <source>
        <dbReference type="Proteomes" id="UP001243364"/>
    </source>
</evidence>
<dbReference type="InterPro" id="IPR015943">
    <property type="entry name" value="WD40/YVTN_repeat-like_dom_sf"/>
</dbReference>
<keyword evidence="2" id="KW-0812">Transmembrane</keyword>
<feature type="region of interest" description="Disordered" evidence="1">
    <location>
        <begin position="313"/>
        <end position="345"/>
    </location>
</feature>
<feature type="compositionally biased region" description="Basic and acidic residues" evidence="1">
    <location>
        <begin position="1"/>
        <end position="11"/>
    </location>
</feature>
<evidence type="ECO:0000313" key="3">
    <source>
        <dbReference type="EMBL" id="MDQ0684547.1"/>
    </source>
</evidence>
<accession>A0ABU0Q1M7</accession>
<evidence type="ECO:0000256" key="2">
    <source>
        <dbReference type="SAM" id="Phobius"/>
    </source>
</evidence>
<dbReference type="EMBL" id="JAUSYA010000001">
    <property type="protein sequence ID" value="MDQ0684547.1"/>
    <property type="molecule type" value="Genomic_DNA"/>
</dbReference>
<gene>
    <name evidence="3" type="ORF">QFZ56_003510</name>
</gene>
<dbReference type="SUPFAM" id="SSF75011">
    <property type="entry name" value="3-carboxy-cis,cis-mucoante lactonizing enzyme"/>
    <property type="match status" value="1"/>
</dbReference>
<proteinExistence type="predicted"/>
<keyword evidence="2" id="KW-1133">Transmembrane helix</keyword>
<keyword evidence="4" id="KW-1185">Reference proteome</keyword>
<feature type="compositionally biased region" description="Low complexity" evidence="1">
    <location>
        <begin position="314"/>
        <end position="345"/>
    </location>
</feature>
<feature type="transmembrane region" description="Helical" evidence="2">
    <location>
        <begin position="46"/>
        <end position="69"/>
    </location>
</feature>
<sequence length="373" mass="38858">MMLDHGGERGRGARPGGVRPATEPRTPVRDGTLVGMRRSFAVRAGALLTGVLLSGALTVLAASTAPAAFAADGDKGFTVEDPRITESSGLAASRQHPGIYWTHNDSDDGPYLYAVDSATGKTVARITLSGVGTPRDVEAISIGPGNEIWVGDIGDNLGGTWKYVWIYRLPEPKKLVDRTVKATQYVVKYSDGPRDAESLLVHPRTGRAYIIDKKEDGGHLYEGPAKLSTSGANIFKPIAPVDLWATDAAFSPDGDRLAVRGYFGGISYAWNGGKIKREGRLDVPLQRQGESVSYSADGSELMYGSEGAGSSVVAEDAPAGASSSSESPSGGGASSASGDGDGSSATGGVKVGALAVAALCAVFLGFRRLRRRR</sequence>
<evidence type="ECO:0000256" key="1">
    <source>
        <dbReference type="SAM" id="MobiDB-lite"/>
    </source>
</evidence>
<comment type="caution">
    <text evidence="3">The sequence shown here is derived from an EMBL/GenBank/DDBJ whole genome shotgun (WGS) entry which is preliminary data.</text>
</comment>
<keyword evidence="2" id="KW-0472">Membrane</keyword>
<name>A0ABU0Q1M7_STRAH</name>
<feature type="region of interest" description="Disordered" evidence="1">
    <location>
        <begin position="1"/>
        <end position="31"/>
    </location>
</feature>